<evidence type="ECO:0000313" key="1">
    <source>
        <dbReference type="EMBL" id="MBB4736637.1"/>
    </source>
</evidence>
<organism evidence="1 2">
    <name type="scientific">Actinoplanes octamycinicus</name>
    <dbReference type="NCBI Taxonomy" id="135948"/>
    <lineage>
        <taxon>Bacteria</taxon>
        <taxon>Bacillati</taxon>
        <taxon>Actinomycetota</taxon>
        <taxon>Actinomycetes</taxon>
        <taxon>Micromonosporales</taxon>
        <taxon>Micromonosporaceae</taxon>
        <taxon>Actinoplanes</taxon>
    </lineage>
</organism>
<sequence>MTDPHVHVEVNLVRAGADVRNLLARTFGLVADLPAEVATGCGQRVPRAMTSPRPASVTCLPCREYASEQHRRFADELETLFRMPGATVDGEDSARAVARHRDLAARFAGE</sequence>
<name>A0A7W7M4F1_9ACTN</name>
<reference evidence="1 2" key="1">
    <citation type="submission" date="2020-08" db="EMBL/GenBank/DDBJ databases">
        <title>Sequencing the genomes of 1000 actinobacteria strains.</title>
        <authorList>
            <person name="Klenk H.-P."/>
        </authorList>
    </citation>
    <scope>NUCLEOTIDE SEQUENCE [LARGE SCALE GENOMIC DNA]</scope>
    <source>
        <strain evidence="1 2">DSM 45809</strain>
    </source>
</reference>
<dbReference type="EMBL" id="JACHNB010000001">
    <property type="protein sequence ID" value="MBB4736637.1"/>
    <property type="molecule type" value="Genomic_DNA"/>
</dbReference>
<proteinExistence type="predicted"/>
<protein>
    <submittedName>
        <fullName evidence="1">Uncharacterized protein</fullName>
    </submittedName>
</protein>
<keyword evidence="2" id="KW-1185">Reference proteome</keyword>
<dbReference type="AlphaFoldDB" id="A0A7W7M4F1"/>
<accession>A0A7W7M4F1</accession>
<dbReference type="Proteomes" id="UP000546162">
    <property type="component" value="Unassembled WGS sequence"/>
</dbReference>
<gene>
    <name evidence="1" type="ORF">BJY16_000096</name>
</gene>
<evidence type="ECO:0000313" key="2">
    <source>
        <dbReference type="Proteomes" id="UP000546162"/>
    </source>
</evidence>
<comment type="caution">
    <text evidence="1">The sequence shown here is derived from an EMBL/GenBank/DDBJ whole genome shotgun (WGS) entry which is preliminary data.</text>
</comment>
<dbReference type="RefSeq" id="WP_185037162.1">
    <property type="nucleotide sequence ID" value="NZ_BAABFG010000005.1"/>
</dbReference>